<dbReference type="InterPro" id="IPR029062">
    <property type="entry name" value="Class_I_gatase-like"/>
</dbReference>
<dbReference type="EMBL" id="CAFBIX010000002">
    <property type="protein sequence ID" value="CAB4845934.1"/>
    <property type="molecule type" value="Genomic_DNA"/>
</dbReference>
<evidence type="ECO:0000256" key="2">
    <source>
        <dbReference type="ARBA" id="ARBA00022670"/>
    </source>
</evidence>
<evidence type="ECO:0000256" key="1">
    <source>
        <dbReference type="ARBA" id="ARBA00006534"/>
    </source>
</evidence>
<evidence type="ECO:0000313" key="10">
    <source>
        <dbReference type="EMBL" id="CAB5047897.1"/>
    </source>
</evidence>
<reference evidence="9" key="1">
    <citation type="submission" date="2020-05" db="EMBL/GenBank/DDBJ databases">
        <authorList>
            <person name="Chiriac C."/>
            <person name="Salcher M."/>
            <person name="Ghai R."/>
            <person name="Kavagutti S V."/>
        </authorList>
    </citation>
    <scope>NUCLEOTIDE SEQUENCE</scope>
</reference>
<dbReference type="Gene3D" id="3.40.50.880">
    <property type="match status" value="1"/>
</dbReference>
<dbReference type="EMBL" id="CAFBQG010000055">
    <property type="protein sequence ID" value="CAB5047897.1"/>
    <property type="molecule type" value="Genomic_DNA"/>
</dbReference>
<evidence type="ECO:0000256" key="4">
    <source>
        <dbReference type="ARBA" id="ARBA00022825"/>
    </source>
</evidence>
<evidence type="ECO:0000313" key="8">
    <source>
        <dbReference type="EMBL" id="CAB4810010.1"/>
    </source>
</evidence>
<dbReference type="EMBL" id="CAFAAO010000017">
    <property type="protein sequence ID" value="CAB4810010.1"/>
    <property type="molecule type" value="Genomic_DNA"/>
</dbReference>
<dbReference type="InterPro" id="IPR005320">
    <property type="entry name" value="Peptidase_S51"/>
</dbReference>
<dbReference type="AlphaFoldDB" id="A0A6J7BLW2"/>
<keyword evidence="3" id="KW-0378">Hydrolase</keyword>
<gene>
    <name evidence="7" type="ORF">UFOPK2648_00256</name>
    <name evidence="8" type="ORF">UFOPK3037_01227</name>
    <name evidence="9" type="ORF">UFOPK3278_00144</name>
    <name evidence="5" type="ORF">UFOPK3406_00014</name>
    <name evidence="6" type="ORF">UFOPK3925_00271</name>
    <name evidence="10" type="ORF">UFOPK4301_00590</name>
</gene>
<name>A0A6J7BLW2_9ZZZZ</name>
<sequence length="241" mass="26076">MGDRKFMSPGPIALVGSGEYLPIMQTIEANLIAGRNPKYVQIPTAAAPEGESSLHHWIRLGKSQADRIGVEAVSVIAHDRNDAEDPRIAELVRGAGLIYLSGGNPTFLANTIRDTLLWKEIEIAWRDGAALAGCSAGAMALADHIPALRLPTHTATRGFGLLPHIQVLPHFDKMFARIPDFMTRFMKVPDGVSVVGIDEDTAIVGGPVEWEVQGRQSAWLFVDGHRKEFSAGQTLITPALV</sequence>
<evidence type="ECO:0000313" key="5">
    <source>
        <dbReference type="EMBL" id="CAB4329264.1"/>
    </source>
</evidence>
<accession>A0A6J7BLW2</accession>
<dbReference type="CDD" id="cd03129">
    <property type="entry name" value="GAT1_Peptidase_E_like"/>
    <property type="match status" value="1"/>
</dbReference>
<evidence type="ECO:0000313" key="7">
    <source>
        <dbReference type="EMBL" id="CAB4699790.1"/>
    </source>
</evidence>
<dbReference type="Pfam" id="PF03575">
    <property type="entry name" value="Peptidase_S51"/>
    <property type="match status" value="1"/>
</dbReference>
<keyword evidence="2" id="KW-0645">Protease</keyword>
<dbReference type="SUPFAM" id="SSF52317">
    <property type="entry name" value="Class I glutamine amidotransferase-like"/>
    <property type="match status" value="1"/>
</dbReference>
<dbReference type="PANTHER" id="PTHR36175:SF1">
    <property type="entry name" value="CYANOPHYCINASE"/>
    <property type="match status" value="1"/>
</dbReference>
<dbReference type="GO" id="GO:0006508">
    <property type="term" value="P:proteolysis"/>
    <property type="evidence" value="ECO:0007669"/>
    <property type="project" value="UniProtKB-KW"/>
</dbReference>
<dbReference type="PANTHER" id="PTHR36175">
    <property type="entry name" value="CYANOPHYCINASE"/>
    <property type="match status" value="1"/>
</dbReference>
<evidence type="ECO:0000256" key="3">
    <source>
        <dbReference type="ARBA" id="ARBA00022801"/>
    </source>
</evidence>
<dbReference type="EMBL" id="CAESAD010000001">
    <property type="protein sequence ID" value="CAB4331947.1"/>
    <property type="molecule type" value="Genomic_DNA"/>
</dbReference>
<proteinExistence type="inferred from homology"/>
<dbReference type="EMBL" id="CAESAI010000001">
    <property type="protein sequence ID" value="CAB4329264.1"/>
    <property type="molecule type" value="Genomic_DNA"/>
</dbReference>
<protein>
    <submittedName>
        <fullName evidence="9">Unannotated protein</fullName>
    </submittedName>
</protein>
<dbReference type="EMBL" id="CAEZYC010000007">
    <property type="protein sequence ID" value="CAB4699790.1"/>
    <property type="molecule type" value="Genomic_DNA"/>
</dbReference>
<comment type="similarity">
    <text evidence="1">Belongs to the peptidase S51 family.</text>
</comment>
<keyword evidence="4" id="KW-0720">Serine protease</keyword>
<dbReference type="GO" id="GO:0008236">
    <property type="term" value="F:serine-type peptidase activity"/>
    <property type="evidence" value="ECO:0007669"/>
    <property type="project" value="UniProtKB-KW"/>
</dbReference>
<evidence type="ECO:0000313" key="6">
    <source>
        <dbReference type="EMBL" id="CAB4331947.1"/>
    </source>
</evidence>
<evidence type="ECO:0000313" key="9">
    <source>
        <dbReference type="EMBL" id="CAB4845934.1"/>
    </source>
</evidence>
<organism evidence="9">
    <name type="scientific">freshwater metagenome</name>
    <dbReference type="NCBI Taxonomy" id="449393"/>
    <lineage>
        <taxon>unclassified sequences</taxon>
        <taxon>metagenomes</taxon>
        <taxon>ecological metagenomes</taxon>
    </lineage>
</organism>